<dbReference type="Pfam" id="PF13847">
    <property type="entry name" value="Methyltransf_31"/>
    <property type="match status" value="1"/>
</dbReference>
<dbReference type="EMBL" id="CP051206">
    <property type="protein sequence ID" value="QJB44280.1"/>
    <property type="molecule type" value="Genomic_DNA"/>
</dbReference>
<protein>
    <submittedName>
        <fullName evidence="2">Methyltransferase domain-containing protein</fullName>
    </submittedName>
</protein>
<dbReference type="RefSeq" id="WP_148764036.1">
    <property type="nucleotide sequence ID" value="NZ_CP051206.1"/>
</dbReference>
<proteinExistence type="predicted"/>
<sequence length="336" mass="37946">MAANKFLKNIIIKLLTGGSKPEYAPQTSQLTLADAIAKIDGLFDCEAVLKEFDADATISYYTQSEWGYQIYHSGQDAIHMALNPDGIFDPDGYYAQPRVVAEQIHKLDAKTVLELGCGKGFNSCFLAQQYPEVHFTGIDLTPSHIKIARRKADKFSNLSFQEGNFNRLNFLDQSFDIVFAFECLCHASEAETPLAEIFRVLRPGGQLIIFDGYRKIKFTQLPKLLQTATQLVEISMAVRHGFSEINDWNAIVQSIGFQIQTIEDISLAIQPTLLKLQKLSWKLFSLSWQVKILIYLLPKYLIRNSIAGLLMPFTVSPKGEAFGYYKLILERPLEES</sequence>
<evidence type="ECO:0000313" key="3">
    <source>
        <dbReference type="Proteomes" id="UP000502433"/>
    </source>
</evidence>
<evidence type="ECO:0000259" key="1">
    <source>
        <dbReference type="Pfam" id="PF13847"/>
    </source>
</evidence>
<dbReference type="InterPro" id="IPR025714">
    <property type="entry name" value="Methyltranfer_dom"/>
</dbReference>
<dbReference type="AlphaFoldDB" id="A0A6H2BZ10"/>
<name>A0A6H2BZ10_DOLFA</name>
<dbReference type="SUPFAM" id="SSF53335">
    <property type="entry name" value="S-adenosyl-L-methionine-dependent methyltransferases"/>
    <property type="match status" value="1"/>
</dbReference>
<dbReference type="CDD" id="cd02440">
    <property type="entry name" value="AdoMet_MTases"/>
    <property type="match status" value="1"/>
</dbReference>
<reference evidence="2 3" key="1">
    <citation type="submission" date="2020-04" db="EMBL/GenBank/DDBJ databases">
        <title>Genome-Wide Identification of 5-Methylcytosine Sites in Bacterial Genomes By High-Throughput Sequencing of MspJI Restriction Fragments.</title>
        <authorList>
            <person name="Wu V."/>
        </authorList>
    </citation>
    <scope>NUCLEOTIDE SEQUENCE [LARGE SCALE GENOMIC DNA]</scope>
    <source>
        <strain evidence="2 3">CCAP 1403/13f</strain>
    </source>
</reference>
<dbReference type="InterPro" id="IPR029063">
    <property type="entry name" value="SAM-dependent_MTases_sf"/>
</dbReference>
<dbReference type="InterPro" id="IPR050447">
    <property type="entry name" value="Erg6_SMT_methyltransf"/>
</dbReference>
<dbReference type="GO" id="GO:0032259">
    <property type="term" value="P:methylation"/>
    <property type="evidence" value="ECO:0007669"/>
    <property type="project" value="UniProtKB-KW"/>
</dbReference>
<keyword evidence="2" id="KW-0808">Transferase</keyword>
<evidence type="ECO:0000313" key="2">
    <source>
        <dbReference type="EMBL" id="QJB44280.1"/>
    </source>
</evidence>
<feature type="domain" description="Methyltransferase" evidence="1">
    <location>
        <begin position="108"/>
        <end position="217"/>
    </location>
</feature>
<dbReference type="Proteomes" id="UP000502433">
    <property type="component" value="Chromosome"/>
</dbReference>
<dbReference type="Gene3D" id="3.40.50.150">
    <property type="entry name" value="Vaccinia Virus protein VP39"/>
    <property type="match status" value="1"/>
</dbReference>
<dbReference type="PANTHER" id="PTHR44068">
    <property type="entry name" value="ZGC:194242"/>
    <property type="match status" value="1"/>
</dbReference>
<dbReference type="KEGG" id="dfs:HGD76_08875"/>
<dbReference type="GO" id="GO:0008168">
    <property type="term" value="F:methyltransferase activity"/>
    <property type="evidence" value="ECO:0007669"/>
    <property type="project" value="UniProtKB-KW"/>
</dbReference>
<organism evidence="2 3">
    <name type="scientific">Dolichospermum flos-aquae CCAP 1403/13F</name>
    <dbReference type="NCBI Taxonomy" id="315271"/>
    <lineage>
        <taxon>Bacteria</taxon>
        <taxon>Bacillati</taxon>
        <taxon>Cyanobacteriota</taxon>
        <taxon>Cyanophyceae</taxon>
        <taxon>Nostocales</taxon>
        <taxon>Aphanizomenonaceae</taxon>
        <taxon>Dolichospermum</taxon>
    </lineage>
</organism>
<reference evidence="2 3" key="2">
    <citation type="submission" date="2020-04" db="EMBL/GenBank/DDBJ databases">
        <authorList>
            <person name="Fomenkov A."/>
            <person name="Anton B.P."/>
            <person name="Roberts R.J."/>
        </authorList>
    </citation>
    <scope>NUCLEOTIDE SEQUENCE [LARGE SCALE GENOMIC DNA]</scope>
    <source>
        <strain evidence="2 3">CCAP 1403/13f</strain>
    </source>
</reference>
<dbReference type="PANTHER" id="PTHR44068:SF11">
    <property type="entry name" value="GERANYL DIPHOSPHATE 2-C-METHYLTRANSFERASE"/>
    <property type="match status" value="1"/>
</dbReference>
<gene>
    <name evidence="2" type="ORF">HGD76_08875</name>
</gene>
<accession>A0A6H2BZ10</accession>
<keyword evidence="2" id="KW-0489">Methyltransferase</keyword>